<proteinExistence type="predicted"/>
<evidence type="ECO:0000313" key="3">
    <source>
        <dbReference type="Proteomes" id="UP001231518"/>
    </source>
</evidence>
<feature type="signal peptide" evidence="1">
    <location>
        <begin position="1"/>
        <end position="22"/>
    </location>
</feature>
<gene>
    <name evidence="2" type="ORF">PYW07_009896</name>
</gene>
<accession>A0AAD8DQH6</accession>
<dbReference type="Proteomes" id="UP001231518">
    <property type="component" value="Chromosome 24"/>
</dbReference>
<name>A0AAD8DQH6_MYTSE</name>
<dbReference type="EMBL" id="JARGEI010000018">
    <property type="protein sequence ID" value="KAJ8715414.1"/>
    <property type="molecule type" value="Genomic_DNA"/>
</dbReference>
<dbReference type="AlphaFoldDB" id="A0AAD8DQH6"/>
<keyword evidence="1" id="KW-0732">Signal</keyword>
<protein>
    <submittedName>
        <fullName evidence="2">Uncharacterized protein</fullName>
    </submittedName>
</protein>
<evidence type="ECO:0000313" key="2">
    <source>
        <dbReference type="EMBL" id="KAJ8715414.1"/>
    </source>
</evidence>
<comment type="caution">
    <text evidence="2">The sequence shown here is derived from an EMBL/GenBank/DDBJ whole genome shotgun (WGS) entry which is preliminary data.</text>
</comment>
<reference evidence="2" key="1">
    <citation type="submission" date="2023-03" db="EMBL/GenBank/DDBJ databases">
        <title>Chromosome-level genomes of two armyworms, Mythimna separata and Mythimna loreyi, provide insights into the biosynthesis and reception of sex pheromones.</title>
        <authorList>
            <person name="Zhao H."/>
        </authorList>
    </citation>
    <scope>NUCLEOTIDE SEQUENCE</scope>
    <source>
        <strain evidence="2">BeijingLab</strain>
        <tissue evidence="2">Pupa</tissue>
    </source>
</reference>
<keyword evidence="3" id="KW-1185">Reference proteome</keyword>
<feature type="chain" id="PRO_5042087310" evidence="1">
    <location>
        <begin position="23"/>
        <end position="108"/>
    </location>
</feature>
<organism evidence="2 3">
    <name type="scientific">Mythimna separata</name>
    <name type="common">Oriental armyworm</name>
    <name type="synonym">Pseudaletia separata</name>
    <dbReference type="NCBI Taxonomy" id="271217"/>
    <lineage>
        <taxon>Eukaryota</taxon>
        <taxon>Metazoa</taxon>
        <taxon>Ecdysozoa</taxon>
        <taxon>Arthropoda</taxon>
        <taxon>Hexapoda</taxon>
        <taxon>Insecta</taxon>
        <taxon>Pterygota</taxon>
        <taxon>Neoptera</taxon>
        <taxon>Endopterygota</taxon>
        <taxon>Lepidoptera</taxon>
        <taxon>Glossata</taxon>
        <taxon>Ditrysia</taxon>
        <taxon>Noctuoidea</taxon>
        <taxon>Noctuidae</taxon>
        <taxon>Noctuinae</taxon>
        <taxon>Hadenini</taxon>
        <taxon>Mythimna</taxon>
    </lineage>
</organism>
<evidence type="ECO:0000256" key="1">
    <source>
        <dbReference type="SAM" id="SignalP"/>
    </source>
</evidence>
<sequence>MNFSRVLVFVFACLVAMCAVSAAPEPRWKGLKKFGKFGPYLRDGAGIRPHEVALYRVRRSKCEPANSVQCLYDKCMRLKLLSRRVLPRLCEKLFAVPAVPASNYDLSV</sequence>